<dbReference type="Pfam" id="PF03401">
    <property type="entry name" value="TctC"/>
    <property type="match status" value="1"/>
</dbReference>
<accession>A0A3P3DAY9</accession>
<dbReference type="InterPro" id="IPR005064">
    <property type="entry name" value="BUG"/>
</dbReference>
<evidence type="ECO:0000313" key="4">
    <source>
        <dbReference type="Proteomes" id="UP000282125"/>
    </source>
</evidence>
<sequence>MNIQRRAILGGLSALAALPLTSGLALASNDPITLIVPYSAGSGIDGISRVLADGLSKELGRSFLVDNKPGANGIIGAQYVAGTRQPNNTLFVGGTGPLSLNVMMRKSVPFKLEDFKSVSYISNGPLAVTVPTASGLNTFEEFVARAKSSDKPLRFGTFGPGSLSQVFGAILQQEFGFKLTEVSYKATSEEVRDILGGQVDFTVSSPLGVLGQIQAGTMKMLALARDERMERLSEVPTFKELGYPQITTSFWTGIFAPKGMDDALVTQINAALDKVLQQPSTLEFLDKIGQFKVGGAPSVMDDQLAADKEQFGAVIEARGLKLD</sequence>
<feature type="chain" id="PRO_5018319184" evidence="2">
    <location>
        <begin position="28"/>
        <end position="323"/>
    </location>
</feature>
<protein>
    <submittedName>
        <fullName evidence="3">Tripartite tricarboxylate transporter substrate binding protein</fullName>
    </submittedName>
</protein>
<dbReference type="Gene3D" id="3.40.190.150">
    <property type="entry name" value="Bordetella uptake gene, domain 1"/>
    <property type="match status" value="1"/>
</dbReference>
<dbReference type="PANTHER" id="PTHR42928:SF5">
    <property type="entry name" value="BLR1237 PROTEIN"/>
    <property type="match status" value="1"/>
</dbReference>
<name>A0A3P3DAY9_9RHOB</name>
<dbReference type="RefSeq" id="WP_124966242.1">
    <property type="nucleotide sequence ID" value="NZ_RRAZ01000029.1"/>
</dbReference>
<comment type="similarity">
    <text evidence="1">Belongs to the UPF0065 (bug) family.</text>
</comment>
<dbReference type="PIRSF" id="PIRSF017082">
    <property type="entry name" value="YflP"/>
    <property type="match status" value="1"/>
</dbReference>
<dbReference type="Gene3D" id="3.40.190.10">
    <property type="entry name" value="Periplasmic binding protein-like II"/>
    <property type="match status" value="1"/>
</dbReference>
<dbReference type="InterPro" id="IPR042100">
    <property type="entry name" value="Bug_dom1"/>
</dbReference>
<dbReference type="InterPro" id="IPR006311">
    <property type="entry name" value="TAT_signal"/>
</dbReference>
<proteinExistence type="inferred from homology"/>
<comment type="caution">
    <text evidence="3">The sequence shown here is derived from an EMBL/GenBank/DDBJ whole genome shotgun (WGS) entry which is preliminary data.</text>
</comment>
<dbReference type="PROSITE" id="PS51318">
    <property type="entry name" value="TAT"/>
    <property type="match status" value="1"/>
</dbReference>
<gene>
    <name evidence="3" type="ORF">EG244_16290</name>
</gene>
<keyword evidence="2" id="KW-0732">Signal</keyword>
<dbReference type="Proteomes" id="UP000282125">
    <property type="component" value="Unassembled WGS sequence"/>
</dbReference>
<evidence type="ECO:0000256" key="1">
    <source>
        <dbReference type="ARBA" id="ARBA00006987"/>
    </source>
</evidence>
<dbReference type="CDD" id="cd07012">
    <property type="entry name" value="PBP2_Bug_TTT"/>
    <property type="match status" value="1"/>
</dbReference>
<dbReference type="PANTHER" id="PTHR42928">
    <property type="entry name" value="TRICARBOXYLATE-BINDING PROTEIN"/>
    <property type="match status" value="1"/>
</dbReference>
<organism evidence="3 4">
    <name type="scientific">Falsigemmobacter faecalis</name>
    <dbReference type="NCBI Taxonomy" id="2488730"/>
    <lineage>
        <taxon>Bacteria</taxon>
        <taxon>Pseudomonadati</taxon>
        <taxon>Pseudomonadota</taxon>
        <taxon>Alphaproteobacteria</taxon>
        <taxon>Rhodobacterales</taxon>
        <taxon>Paracoccaceae</taxon>
        <taxon>Falsigemmobacter</taxon>
    </lineage>
</organism>
<dbReference type="AlphaFoldDB" id="A0A3P3DAY9"/>
<evidence type="ECO:0000313" key="3">
    <source>
        <dbReference type="EMBL" id="RRH71515.1"/>
    </source>
</evidence>
<dbReference type="OrthoDB" id="9780943at2"/>
<dbReference type="SUPFAM" id="SSF53850">
    <property type="entry name" value="Periplasmic binding protein-like II"/>
    <property type="match status" value="1"/>
</dbReference>
<dbReference type="EMBL" id="RRAZ01000029">
    <property type="protein sequence ID" value="RRH71515.1"/>
    <property type="molecule type" value="Genomic_DNA"/>
</dbReference>
<reference evidence="3 4" key="1">
    <citation type="submission" date="2018-11" db="EMBL/GenBank/DDBJ databases">
        <title>Gemmobacter sp. nov., YIM 102744-1 draft genome.</title>
        <authorList>
            <person name="Li G."/>
            <person name="Jiang Y."/>
        </authorList>
    </citation>
    <scope>NUCLEOTIDE SEQUENCE [LARGE SCALE GENOMIC DNA]</scope>
    <source>
        <strain evidence="3 4">YIM 102744-1</strain>
    </source>
</reference>
<feature type="signal peptide" evidence="2">
    <location>
        <begin position="1"/>
        <end position="27"/>
    </location>
</feature>
<keyword evidence="4" id="KW-1185">Reference proteome</keyword>
<evidence type="ECO:0000256" key="2">
    <source>
        <dbReference type="SAM" id="SignalP"/>
    </source>
</evidence>